<comment type="similarity">
    <text evidence="3">Belongs to the peptidase M20A family.</text>
</comment>
<feature type="chain" id="PRO_5031404972" description="Peptidase M20 dimerisation domain-containing protein" evidence="8">
    <location>
        <begin position="34"/>
        <end position="485"/>
    </location>
</feature>
<gene>
    <name evidence="10" type="ORF">PCOS0759_LOCUS5379</name>
</gene>
<evidence type="ECO:0000313" key="10">
    <source>
        <dbReference type="EMBL" id="CAD9082139.1"/>
    </source>
</evidence>
<dbReference type="NCBIfam" id="NF005373">
    <property type="entry name" value="PRK06915.1"/>
    <property type="match status" value="1"/>
</dbReference>
<evidence type="ECO:0000256" key="7">
    <source>
        <dbReference type="ARBA" id="ARBA00023285"/>
    </source>
</evidence>
<keyword evidence="7" id="KW-0170">Cobalt</keyword>
<evidence type="ECO:0000256" key="8">
    <source>
        <dbReference type="SAM" id="SignalP"/>
    </source>
</evidence>
<dbReference type="Pfam" id="PF07687">
    <property type="entry name" value="M20_dimer"/>
    <property type="match status" value="1"/>
</dbReference>
<dbReference type="GO" id="GO:0016787">
    <property type="term" value="F:hydrolase activity"/>
    <property type="evidence" value="ECO:0007669"/>
    <property type="project" value="UniProtKB-KW"/>
</dbReference>
<accession>A0A7S1KR37</accession>
<keyword evidence="5" id="KW-0378">Hydrolase</keyword>
<dbReference type="SUPFAM" id="SSF55031">
    <property type="entry name" value="Bacterial exopeptidase dimerisation domain"/>
    <property type="match status" value="1"/>
</dbReference>
<keyword evidence="6" id="KW-0862">Zinc</keyword>
<dbReference type="InterPro" id="IPR002933">
    <property type="entry name" value="Peptidase_M20"/>
</dbReference>
<comment type="cofactor">
    <cofactor evidence="1">
        <name>Co(2+)</name>
        <dbReference type="ChEBI" id="CHEBI:48828"/>
    </cofactor>
</comment>
<evidence type="ECO:0000256" key="5">
    <source>
        <dbReference type="ARBA" id="ARBA00022801"/>
    </source>
</evidence>
<evidence type="ECO:0000256" key="3">
    <source>
        <dbReference type="ARBA" id="ARBA00006247"/>
    </source>
</evidence>
<dbReference type="NCBIfam" id="TIGR01910">
    <property type="entry name" value="DapE-ArgE"/>
    <property type="match status" value="1"/>
</dbReference>
<dbReference type="PANTHER" id="PTHR43808:SF25">
    <property type="entry name" value="PEPTIDASE M20 DIMERISATION DOMAIN-CONTAINING PROTEIN"/>
    <property type="match status" value="1"/>
</dbReference>
<evidence type="ECO:0000256" key="6">
    <source>
        <dbReference type="ARBA" id="ARBA00022833"/>
    </source>
</evidence>
<evidence type="ECO:0000256" key="4">
    <source>
        <dbReference type="ARBA" id="ARBA00022723"/>
    </source>
</evidence>
<dbReference type="InterPro" id="IPR010182">
    <property type="entry name" value="ArgE/DapE"/>
</dbReference>
<evidence type="ECO:0000259" key="9">
    <source>
        <dbReference type="Pfam" id="PF07687"/>
    </source>
</evidence>
<dbReference type="Gene3D" id="3.30.70.360">
    <property type="match status" value="1"/>
</dbReference>
<dbReference type="InterPro" id="IPR011650">
    <property type="entry name" value="Peptidase_M20_dimer"/>
</dbReference>
<evidence type="ECO:0000256" key="2">
    <source>
        <dbReference type="ARBA" id="ARBA00001947"/>
    </source>
</evidence>
<protein>
    <recommendedName>
        <fullName evidence="9">Peptidase M20 dimerisation domain-containing protein</fullName>
    </recommendedName>
</protein>
<dbReference type="AlphaFoldDB" id="A0A7S1KR37"/>
<feature type="signal peptide" evidence="8">
    <location>
        <begin position="1"/>
        <end position="33"/>
    </location>
</feature>
<sequence>MRTFTLLPTHNMMKSPLLILLVSALLVLQFAKASTERTEDSSPAATIKQFLADHLKNRKYKDFLFPFIESRSLQGNETHTQGLVTEWMKDIGFDTIDTYTYKDVGDKLTKHPNFNSPRDNFDESPVVVGVLGGDADGDFDPILLNVDLNGEAEATPKKHRSLILNGHVDVVPIEDDSQFTVQEKDGRIYGRGSTDMKGGIYASMLAVEAIVKGLQKKPAGRLIFESVVEEESGGSGSLSTILRGYKADAAIIPEPSQLKIFPKQQGSMWFNITVYGKAAHGASRYDGVSAIEKSMRVIEQLQTLEMVRNDDVKRSDPMCKDLPIPVPINIGRMKGGKWPSSVPDYVELHGRLGVIPGEKIADAKQQLIDAMSQLAQVDEWFKEHPVQVNFFGASWPAGDVSPDSDVVSTLIKAFEQTLHEKPVVAMAPWATDAGYLSTLGDTQAIIFGPGETAKAHQSDEYIEVEKIYQCAETMANFIVEWCGLD</sequence>
<organism evidence="10">
    <name type="scientific">Percolomonas cosmopolitus</name>
    <dbReference type="NCBI Taxonomy" id="63605"/>
    <lineage>
        <taxon>Eukaryota</taxon>
        <taxon>Discoba</taxon>
        <taxon>Heterolobosea</taxon>
        <taxon>Tetramitia</taxon>
        <taxon>Eutetramitia</taxon>
        <taxon>Percolomonadidae</taxon>
        <taxon>Percolomonas</taxon>
    </lineage>
</organism>
<dbReference type="InterPro" id="IPR050072">
    <property type="entry name" value="Peptidase_M20A"/>
</dbReference>
<reference evidence="10" key="1">
    <citation type="submission" date="2021-01" db="EMBL/GenBank/DDBJ databases">
        <authorList>
            <person name="Corre E."/>
            <person name="Pelletier E."/>
            <person name="Niang G."/>
            <person name="Scheremetjew M."/>
            <person name="Finn R."/>
            <person name="Kale V."/>
            <person name="Holt S."/>
            <person name="Cochrane G."/>
            <person name="Meng A."/>
            <person name="Brown T."/>
            <person name="Cohen L."/>
        </authorList>
    </citation>
    <scope>NUCLEOTIDE SEQUENCE</scope>
    <source>
        <strain evidence="10">WS</strain>
    </source>
</reference>
<dbReference type="EMBL" id="HBGD01006488">
    <property type="protein sequence ID" value="CAD9082139.1"/>
    <property type="molecule type" value="Transcribed_RNA"/>
</dbReference>
<proteinExistence type="inferred from homology"/>
<keyword evidence="4" id="KW-0479">Metal-binding</keyword>
<name>A0A7S1KR37_9EUKA</name>
<feature type="domain" description="Peptidase M20 dimerisation" evidence="9">
    <location>
        <begin position="264"/>
        <end position="375"/>
    </location>
</feature>
<evidence type="ECO:0000256" key="1">
    <source>
        <dbReference type="ARBA" id="ARBA00001941"/>
    </source>
</evidence>
<dbReference type="InterPro" id="IPR036264">
    <property type="entry name" value="Bact_exopeptidase_dim_dom"/>
</dbReference>
<dbReference type="GO" id="GO:0046872">
    <property type="term" value="F:metal ion binding"/>
    <property type="evidence" value="ECO:0007669"/>
    <property type="project" value="UniProtKB-KW"/>
</dbReference>
<dbReference type="PANTHER" id="PTHR43808">
    <property type="entry name" value="ACETYLORNITHINE DEACETYLASE"/>
    <property type="match status" value="1"/>
</dbReference>
<keyword evidence="8" id="KW-0732">Signal</keyword>
<comment type="cofactor">
    <cofactor evidence="2">
        <name>Zn(2+)</name>
        <dbReference type="ChEBI" id="CHEBI:29105"/>
    </cofactor>
</comment>
<dbReference type="Gene3D" id="3.40.630.10">
    <property type="entry name" value="Zn peptidases"/>
    <property type="match status" value="1"/>
</dbReference>
<dbReference type="Pfam" id="PF01546">
    <property type="entry name" value="Peptidase_M20"/>
    <property type="match status" value="1"/>
</dbReference>
<dbReference type="SUPFAM" id="SSF53187">
    <property type="entry name" value="Zn-dependent exopeptidases"/>
    <property type="match status" value="1"/>
</dbReference>